<dbReference type="GO" id="GO:0000155">
    <property type="term" value="F:phosphorelay sensor kinase activity"/>
    <property type="evidence" value="ECO:0007669"/>
    <property type="project" value="InterPro"/>
</dbReference>
<dbReference type="Gene3D" id="1.10.287.130">
    <property type="match status" value="1"/>
</dbReference>
<dbReference type="Proteomes" id="UP000273022">
    <property type="component" value="Unassembled WGS sequence"/>
</dbReference>
<dbReference type="PANTHER" id="PTHR43719:SF28">
    <property type="entry name" value="PEROXIDE STRESS-ACTIVATED HISTIDINE KINASE MAK1-RELATED"/>
    <property type="match status" value="1"/>
</dbReference>
<dbReference type="Gene3D" id="3.30.565.10">
    <property type="entry name" value="Histidine kinase-like ATPase, C-terminal domain"/>
    <property type="match status" value="1"/>
</dbReference>
<dbReference type="Pfam" id="PF02518">
    <property type="entry name" value="HATPase_c"/>
    <property type="match status" value="1"/>
</dbReference>
<dbReference type="SMART" id="SM00387">
    <property type="entry name" value="HATPase_c"/>
    <property type="match status" value="1"/>
</dbReference>
<gene>
    <name evidence="11" type="ORF">D5R81_02965</name>
</gene>
<dbReference type="EC" id="2.7.13.3" evidence="2"/>
<evidence type="ECO:0000256" key="2">
    <source>
        <dbReference type="ARBA" id="ARBA00012438"/>
    </source>
</evidence>
<dbReference type="Pfam" id="PF00072">
    <property type="entry name" value="Response_reg"/>
    <property type="match status" value="1"/>
</dbReference>
<dbReference type="PROSITE" id="PS50110">
    <property type="entry name" value="RESPONSE_REGULATORY"/>
    <property type="match status" value="1"/>
</dbReference>
<dbReference type="SUPFAM" id="SSF55874">
    <property type="entry name" value="ATPase domain of HSP90 chaperone/DNA topoisomerase II/histidine kinase"/>
    <property type="match status" value="1"/>
</dbReference>
<keyword evidence="7" id="KW-0472">Membrane</keyword>
<dbReference type="InterPro" id="IPR005467">
    <property type="entry name" value="His_kinase_dom"/>
</dbReference>
<dbReference type="InterPro" id="IPR050956">
    <property type="entry name" value="2C_system_His_kinase"/>
</dbReference>
<dbReference type="Gene3D" id="1.20.120.160">
    <property type="entry name" value="HPT domain"/>
    <property type="match status" value="1"/>
</dbReference>
<keyword evidence="3 6" id="KW-0597">Phosphoprotein</keyword>
<dbReference type="InterPro" id="IPR003594">
    <property type="entry name" value="HATPase_dom"/>
</dbReference>
<dbReference type="InterPro" id="IPR001789">
    <property type="entry name" value="Sig_transdc_resp-reg_receiver"/>
</dbReference>
<dbReference type="InterPro" id="IPR036641">
    <property type="entry name" value="HPT_dom_sf"/>
</dbReference>
<evidence type="ECO:0000256" key="6">
    <source>
        <dbReference type="PROSITE-ProRule" id="PRU00169"/>
    </source>
</evidence>
<feature type="domain" description="Response regulatory" evidence="9">
    <location>
        <begin position="703"/>
        <end position="821"/>
    </location>
</feature>
<evidence type="ECO:0000259" key="10">
    <source>
        <dbReference type="PROSITE" id="PS50894"/>
    </source>
</evidence>
<dbReference type="PROSITE" id="PS50109">
    <property type="entry name" value="HIS_KIN"/>
    <property type="match status" value="1"/>
</dbReference>
<dbReference type="Pfam" id="PF01627">
    <property type="entry name" value="Hpt"/>
    <property type="match status" value="1"/>
</dbReference>
<dbReference type="InterPro" id="IPR003661">
    <property type="entry name" value="HisK_dim/P_dom"/>
</dbReference>
<feature type="modified residue" description="Phosphohistidine" evidence="5">
    <location>
        <position position="881"/>
    </location>
</feature>
<feature type="transmembrane region" description="Helical" evidence="7">
    <location>
        <begin position="313"/>
        <end position="331"/>
    </location>
</feature>
<dbReference type="InterPro" id="IPR004358">
    <property type="entry name" value="Sig_transdc_His_kin-like_C"/>
</dbReference>
<dbReference type="InterPro" id="IPR036097">
    <property type="entry name" value="HisK_dim/P_sf"/>
</dbReference>
<dbReference type="SUPFAM" id="SSF52172">
    <property type="entry name" value="CheY-like"/>
    <property type="match status" value="1"/>
</dbReference>
<accession>A0A3A6U458</accession>
<organism evidence="11 12">
    <name type="scientific">Parashewanella spongiae</name>
    <dbReference type="NCBI Taxonomy" id="342950"/>
    <lineage>
        <taxon>Bacteria</taxon>
        <taxon>Pseudomonadati</taxon>
        <taxon>Pseudomonadota</taxon>
        <taxon>Gammaproteobacteria</taxon>
        <taxon>Alteromonadales</taxon>
        <taxon>Shewanellaceae</taxon>
        <taxon>Parashewanella</taxon>
    </lineage>
</organism>
<keyword evidence="4" id="KW-0902">Two-component regulatory system</keyword>
<dbReference type="PRINTS" id="PR00344">
    <property type="entry name" value="BCTRLSENSOR"/>
</dbReference>
<dbReference type="SMART" id="SM00388">
    <property type="entry name" value="HisKA"/>
    <property type="match status" value="1"/>
</dbReference>
<dbReference type="PANTHER" id="PTHR43719">
    <property type="entry name" value="TWO-COMPONENT HISTIDINE KINASE"/>
    <property type="match status" value="1"/>
</dbReference>
<dbReference type="CDD" id="cd16922">
    <property type="entry name" value="HATPase_EvgS-ArcB-TorS-like"/>
    <property type="match status" value="1"/>
</dbReference>
<dbReference type="EMBL" id="QYYH01000012">
    <property type="protein sequence ID" value="RJY18912.1"/>
    <property type="molecule type" value="Genomic_DNA"/>
</dbReference>
<dbReference type="SMART" id="SM00448">
    <property type="entry name" value="REC"/>
    <property type="match status" value="1"/>
</dbReference>
<evidence type="ECO:0000256" key="5">
    <source>
        <dbReference type="PROSITE-ProRule" id="PRU00110"/>
    </source>
</evidence>
<evidence type="ECO:0000256" key="4">
    <source>
        <dbReference type="ARBA" id="ARBA00023012"/>
    </source>
</evidence>
<feature type="transmembrane region" description="Helical" evidence="7">
    <location>
        <begin position="12"/>
        <end position="30"/>
    </location>
</feature>
<dbReference type="OrthoDB" id="9810730at2"/>
<evidence type="ECO:0000313" key="12">
    <source>
        <dbReference type="Proteomes" id="UP000273022"/>
    </source>
</evidence>
<feature type="domain" description="Histidine kinase" evidence="8">
    <location>
        <begin position="414"/>
        <end position="626"/>
    </location>
</feature>
<dbReference type="SUPFAM" id="SSF47226">
    <property type="entry name" value="Histidine-containing phosphotransfer domain, HPT domain"/>
    <property type="match status" value="1"/>
</dbReference>
<dbReference type="CDD" id="cd00082">
    <property type="entry name" value="HisKA"/>
    <property type="match status" value="1"/>
</dbReference>
<dbReference type="AlphaFoldDB" id="A0A3A6U458"/>
<reference evidence="11 12" key="1">
    <citation type="submission" date="2018-09" db="EMBL/GenBank/DDBJ databases">
        <title>Phylogeny of the Shewanellaceae, and recommendation for two new genera, Pseudoshewanella and Parashewanella.</title>
        <authorList>
            <person name="Wang G."/>
        </authorList>
    </citation>
    <scope>NUCLEOTIDE SEQUENCE [LARGE SCALE GENOMIC DNA]</scope>
    <source>
        <strain evidence="11 12">KCTC 22492</strain>
    </source>
</reference>
<feature type="modified residue" description="4-aspartylphosphate" evidence="6">
    <location>
        <position position="752"/>
    </location>
</feature>
<dbReference type="InterPro" id="IPR008207">
    <property type="entry name" value="Sig_transdc_His_kin_Hpt_dom"/>
</dbReference>
<dbReference type="InterPro" id="IPR036890">
    <property type="entry name" value="HATPase_C_sf"/>
</dbReference>
<evidence type="ECO:0000256" key="7">
    <source>
        <dbReference type="SAM" id="Phobius"/>
    </source>
</evidence>
<evidence type="ECO:0000256" key="1">
    <source>
        <dbReference type="ARBA" id="ARBA00000085"/>
    </source>
</evidence>
<proteinExistence type="predicted"/>
<keyword evidence="7" id="KW-0812">Transmembrane</keyword>
<evidence type="ECO:0000259" key="9">
    <source>
        <dbReference type="PROSITE" id="PS50110"/>
    </source>
</evidence>
<dbReference type="InterPro" id="IPR011006">
    <property type="entry name" value="CheY-like_superfamily"/>
</dbReference>
<dbReference type="SUPFAM" id="SSF47384">
    <property type="entry name" value="Homodimeric domain of signal transducing histidine kinase"/>
    <property type="match status" value="1"/>
</dbReference>
<dbReference type="CDD" id="cd17546">
    <property type="entry name" value="REC_hyHK_CKI1_RcsC-like"/>
    <property type="match status" value="1"/>
</dbReference>
<protein>
    <recommendedName>
        <fullName evidence="2">histidine kinase</fullName>
        <ecNumber evidence="2">2.7.13.3</ecNumber>
    </recommendedName>
</protein>
<dbReference type="Pfam" id="PF00512">
    <property type="entry name" value="HisKA"/>
    <property type="match status" value="1"/>
</dbReference>
<keyword evidence="12" id="KW-1185">Reference proteome</keyword>
<evidence type="ECO:0000259" key="8">
    <source>
        <dbReference type="PROSITE" id="PS50109"/>
    </source>
</evidence>
<evidence type="ECO:0000256" key="3">
    <source>
        <dbReference type="ARBA" id="ARBA00022553"/>
    </source>
</evidence>
<feature type="domain" description="HPt" evidence="10">
    <location>
        <begin position="842"/>
        <end position="934"/>
    </location>
</feature>
<evidence type="ECO:0000313" key="11">
    <source>
        <dbReference type="EMBL" id="RJY18912.1"/>
    </source>
</evidence>
<comment type="catalytic activity">
    <reaction evidence="1">
        <text>ATP + protein L-histidine = ADP + protein N-phospho-L-histidine.</text>
        <dbReference type="EC" id="2.7.13.3"/>
    </reaction>
</comment>
<dbReference type="PROSITE" id="PS50894">
    <property type="entry name" value="HPT"/>
    <property type="match status" value="1"/>
</dbReference>
<keyword evidence="7" id="KW-1133">Transmembrane helix</keyword>
<comment type="caution">
    <text evidence="11">The sequence shown here is derived from an EMBL/GenBank/DDBJ whole genome shotgun (WGS) entry which is preliminary data.</text>
</comment>
<name>A0A3A6U458_9GAMM</name>
<sequence>MEADILMRKLSLVSKLTITLVSLFIAWWLLIEYQSYQQTIHQKIHKGLLDYQSMNQLQLDLVDQSLISAKKNLIAYNHILKKNSFQKTKEGQAAFGYYIPRIGSFPEKGLKKAESTIVTIPPLIHSNYPFVIVSSPTGDSWVYSKYKMQLAQLTQIVLLLKSNVSAELDKFVWSKSYKNFTNEVTSILSYKANRSKEALTISIPVTIYSSLLTRLQSHSKSQYALVTPRDHSLSFIANPDKLAPSQELVDLVLNNRHLPEQQLNKEVVINGMDYFFMSSFTENPNWQLLSIMPKSEIATSAKNAFIQKLSSSLFLLLALTILVVIIFKLHLEKPIKTYIKILQDDNTPNLERYLPHSPYEELDEIAQAYNRLLDEVKLSHQRLELQVAERTKELLAASQAAELANERKTEHLTSISHEIRTPLNGILGALELLLNNSLSAKQKSLIITASNCCHSLLSLINNLLDFSRIEAEQIQLKLAQYSSLALIDEAMASIESQAISKGLRLNVQVNTNVPEYINLDAQRVRQILTNLLGNSVKFTDKGHIFLQLSFSVQQLHYQVEDTGCGMNEQEQLTVFEPYVQGQHQKIGSGLGLPISQKLAQIMGGTLTVSSVKHQGSVFCLSIPITHAMDIINLQGQHISAPESLHAQLLLWKAIPVNSESQILQSSELTYMPARLLQFCREIQNNFPHFAHSNMPALLTWQLKVLVVDDVDVNREILSKMLHELGQKTYTAASAMDALDLATKHVFDLVLMDIRMPEVDGYQASKLWRQSNSILDANCPIFALTANAEPQAQAEIESCGMQHYITKPISLRSLNHALEIAADIQLERDMSLTINSDIDTPLIDIMQTDLTHKLYSQLTEMLLTLKKQIDTNDFEKTSHLLHTLKGTSGLAGLHDIVAEVTKLESIFVYDSELKLPQLKALNTLIQSIDDQSFES</sequence>
<dbReference type="Gene3D" id="3.40.50.2300">
    <property type="match status" value="1"/>
</dbReference>